<proteinExistence type="predicted"/>
<dbReference type="AlphaFoldDB" id="A0A486R7K6"/>
<keyword evidence="1" id="KW-1133">Transmembrane helix</keyword>
<keyword evidence="1" id="KW-0812">Transmembrane</keyword>
<name>A0A486R7K6_KLEPN</name>
<keyword evidence="1" id="KW-0472">Membrane</keyword>
<organism evidence="2">
    <name type="scientific">Klebsiella pneumoniae</name>
    <dbReference type="NCBI Taxonomy" id="573"/>
    <lineage>
        <taxon>Bacteria</taxon>
        <taxon>Pseudomonadati</taxon>
        <taxon>Pseudomonadota</taxon>
        <taxon>Gammaproteobacteria</taxon>
        <taxon>Enterobacterales</taxon>
        <taxon>Enterobacteriaceae</taxon>
        <taxon>Klebsiella/Raoultella group</taxon>
        <taxon>Klebsiella</taxon>
        <taxon>Klebsiella pneumoniae complex</taxon>
    </lineage>
</organism>
<protein>
    <submittedName>
        <fullName evidence="2">Uncharacterized protein</fullName>
    </submittedName>
</protein>
<dbReference type="EMBL" id="CAAHCP010000035">
    <property type="protein sequence ID" value="VGL97426.1"/>
    <property type="molecule type" value="Genomic_DNA"/>
</dbReference>
<gene>
    <name evidence="2" type="ORF">SAMEA4873646_05308</name>
</gene>
<evidence type="ECO:0000256" key="1">
    <source>
        <dbReference type="SAM" id="Phobius"/>
    </source>
</evidence>
<sequence length="89" mass="10082">MFCLMISKRLSIMCKLFNKRKHMTTKLYLKICVTIGFAMTMVGLVIPYLISQKSDITVLIGFVLMFATPFASYKAAKSIIHQLITGKTK</sequence>
<accession>A0A486R7K6</accession>
<reference evidence="2" key="1">
    <citation type="submission" date="2019-03" db="EMBL/GenBank/DDBJ databases">
        <authorList>
            <consortium name="Pathogen Informatics"/>
        </authorList>
    </citation>
    <scope>NUCLEOTIDE SEQUENCE</scope>
    <source>
        <strain evidence="2">5012STDY7626444</strain>
    </source>
</reference>
<feature type="transmembrane region" description="Helical" evidence="1">
    <location>
        <begin position="56"/>
        <end position="73"/>
    </location>
</feature>
<evidence type="ECO:0000313" key="2">
    <source>
        <dbReference type="EMBL" id="VGL97426.1"/>
    </source>
</evidence>
<feature type="transmembrane region" description="Helical" evidence="1">
    <location>
        <begin position="27"/>
        <end position="50"/>
    </location>
</feature>